<organism evidence="2">
    <name type="scientific">Loa loa</name>
    <name type="common">Eye worm</name>
    <name type="synonym">Filaria loa</name>
    <dbReference type="NCBI Taxonomy" id="7209"/>
    <lineage>
        <taxon>Eukaryota</taxon>
        <taxon>Metazoa</taxon>
        <taxon>Ecdysozoa</taxon>
        <taxon>Nematoda</taxon>
        <taxon>Chromadorea</taxon>
        <taxon>Rhabditida</taxon>
        <taxon>Spirurina</taxon>
        <taxon>Spiruromorpha</taxon>
        <taxon>Filarioidea</taxon>
        <taxon>Onchocercidae</taxon>
        <taxon>Loa</taxon>
    </lineage>
</organism>
<dbReference type="AlphaFoldDB" id="A0A1S0TF15"/>
<keyword evidence="1" id="KW-0472">Membrane</keyword>
<feature type="transmembrane region" description="Helical" evidence="1">
    <location>
        <begin position="12"/>
        <end position="32"/>
    </location>
</feature>
<dbReference type="OMA" id="YMCKAIR"/>
<protein>
    <submittedName>
        <fullName evidence="2">Uncharacterized protein</fullName>
    </submittedName>
</protein>
<reference evidence="2" key="1">
    <citation type="submission" date="2012-04" db="EMBL/GenBank/DDBJ databases">
        <title>The Genome Sequence of Loa loa.</title>
        <authorList>
            <consortium name="The Broad Institute Genome Sequencing Platform"/>
            <consortium name="Broad Institute Genome Sequencing Center for Infectious Disease"/>
            <person name="Nutman T.B."/>
            <person name="Fink D.L."/>
            <person name="Russ C."/>
            <person name="Young S."/>
            <person name="Zeng Q."/>
            <person name="Gargeya S."/>
            <person name="Alvarado L."/>
            <person name="Berlin A."/>
            <person name="Chapman S.B."/>
            <person name="Chen Z."/>
            <person name="Freedman E."/>
            <person name="Gellesch M."/>
            <person name="Goldberg J."/>
            <person name="Griggs A."/>
            <person name="Gujja S."/>
            <person name="Heilman E.R."/>
            <person name="Heiman D."/>
            <person name="Howarth C."/>
            <person name="Mehta T."/>
            <person name="Neiman D."/>
            <person name="Pearson M."/>
            <person name="Roberts A."/>
            <person name="Saif S."/>
            <person name="Shea T."/>
            <person name="Shenoy N."/>
            <person name="Sisk P."/>
            <person name="Stolte C."/>
            <person name="Sykes S."/>
            <person name="White J."/>
            <person name="Yandava C."/>
            <person name="Haas B."/>
            <person name="Henn M.R."/>
            <person name="Nusbaum C."/>
            <person name="Birren B."/>
        </authorList>
    </citation>
    <scope>NUCLEOTIDE SEQUENCE [LARGE SCALE GENOMIC DNA]</scope>
</reference>
<dbReference type="EMBL" id="JH715432">
    <property type="protein sequence ID" value="EFO12570.1"/>
    <property type="molecule type" value="Genomic_DNA"/>
</dbReference>
<gene>
    <name evidence="2" type="ORF">LOAG_15963</name>
</gene>
<name>A0A1S0TF15_LOALO</name>
<sequence>MADMSPTDIFNFILIGATIGMMIAMLIIVYMCKAIRSRYYADISLNYGPMVVPSKNTTPFSRMNAFGSDNGKAKQKVTFQNLI</sequence>
<dbReference type="GeneID" id="9953458"/>
<keyword evidence="1" id="KW-0812">Transmembrane</keyword>
<proteinExistence type="predicted"/>
<dbReference type="KEGG" id="loa:LOAG_15963"/>
<dbReference type="RefSeq" id="XP_003151499.1">
    <property type="nucleotide sequence ID" value="XM_003151451.1"/>
</dbReference>
<evidence type="ECO:0000313" key="2">
    <source>
        <dbReference type="EMBL" id="EFO12570.1"/>
    </source>
</evidence>
<dbReference type="OrthoDB" id="5831157at2759"/>
<dbReference type="CTD" id="9953458"/>
<accession>A0A1S0TF15</accession>
<evidence type="ECO:0000256" key="1">
    <source>
        <dbReference type="SAM" id="Phobius"/>
    </source>
</evidence>
<keyword evidence="1" id="KW-1133">Transmembrane helix</keyword>
<dbReference type="InParanoid" id="A0A1S0TF15"/>